<keyword evidence="8 9" id="KW-0472">Membrane</keyword>
<evidence type="ECO:0000256" key="5">
    <source>
        <dbReference type="ARBA" id="ARBA00022792"/>
    </source>
</evidence>
<evidence type="ECO:0000256" key="8">
    <source>
        <dbReference type="ARBA" id="ARBA00023136"/>
    </source>
</evidence>
<proteinExistence type="inferred from homology"/>
<dbReference type="GO" id="GO:0005743">
    <property type="term" value="C:mitochondrial inner membrane"/>
    <property type="evidence" value="ECO:0007669"/>
    <property type="project" value="UniProtKB-SubCell"/>
</dbReference>
<evidence type="ECO:0000313" key="11">
    <source>
        <dbReference type="Proteomes" id="UP001054945"/>
    </source>
</evidence>
<accession>A0AAV4P138</accession>
<comment type="similarity">
    <text evidence="2">Belongs to the COX20 family.</text>
</comment>
<evidence type="ECO:0000313" key="10">
    <source>
        <dbReference type="EMBL" id="GIX90902.1"/>
    </source>
</evidence>
<sequence length="73" mass="8628">MDERKFTFLAQILKRFLDKRSADVAVFSFAGVTLAYWIYCRYNWSKEYQQAQKMNLALHSVMLNEGVKKTNDV</sequence>
<evidence type="ECO:0000256" key="2">
    <source>
        <dbReference type="ARBA" id="ARBA00009575"/>
    </source>
</evidence>
<reference evidence="10 11" key="1">
    <citation type="submission" date="2021-06" db="EMBL/GenBank/DDBJ databases">
        <title>Caerostris extrusa draft genome.</title>
        <authorList>
            <person name="Kono N."/>
            <person name="Arakawa K."/>
        </authorList>
    </citation>
    <scope>NUCLEOTIDE SEQUENCE [LARGE SCALE GENOMIC DNA]</scope>
</reference>
<feature type="transmembrane region" description="Helical" evidence="9">
    <location>
        <begin position="21"/>
        <end position="39"/>
    </location>
</feature>
<keyword evidence="5" id="KW-0999">Mitochondrion inner membrane</keyword>
<dbReference type="InterPro" id="IPR022533">
    <property type="entry name" value="Cox20"/>
</dbReference>
<evidence type="ECO:0000256" key="1">
    <source>
        <dbReference type="ARBA" id="ARBA00004273"/>
    </source>
</evidence>
<evidence type="ECO:0000256" key="4">
    <source>
        <dbReference type="ARBA" id="ARBA00022692"/>
    </source>
</evidence>
<dbReference type="EMBL" id="BPLR01021538">
    <property type="protein sequence ID" value="GIX90902.1"/>
    <property type="molecule type" value="Genomic_DNA"/>
</dbReference>
<name>A0AAV4P138_CAEEX</name>
<dbReference type="PANTHER" id="PTHR31586">
    <property type="entry name" value="CYTOCHROME C OXIDASE PROTEIN 20"/>
    <property type="match status" value="1"/>
</dbReference>
<evidence type="ECO:0000256" key="7">
    <source>
        <dbReference type="ARBA" id="ARBA00023128"/>
    </source>
</evidence>
<dbReference type="PANTHER" id="PTHR31586:SF1">
    <property type="entry name" value="CYTOCHROME C OXIDASE ASSEMBLY PROTEIN COX20, MITOCHONDRIAL"/>
    <property type="match status" value="1"/>
</dbReference>
<dbReference type="AlphaFoldDB" id="A0AAV4P138"/>
<keyword evidence="7" id="KW-0496">Mitochondrion</keyword>
<keyword evidence="4 9" id="KW-0812">Transmembrane</keyword>
<comment type="caution">
    <text evidence="10">The sequence shown here is derived from an EMBL/GenBank/DDBJ whole genome shotgun (WGS) entry which is preliminary data.</text>
</comment>
<keyword evidence="6 9" id="KW-1133">Transmembrane helix</keyword>
<gene>
    <name evidence="10" type="ORF">CEXT_379001</name>
</gene>
<organism evidence="10 11">
    <name type="scientific">Caerostris extrusa</name>
    <name type="common">Bark spider</name>
    <name type="synonym">Caerostris bankana</name>
    <dbReference type="NCBI Taxonomy" id="172846"/>
    <lineage>
        <taxon>Eukaryota</taxon>
        <taxon>Metazoa</taxon>
        <taxon>Ecdysozoa</taxon>
        <taxon>Arthropoda</taxon>
        <taxon>Chelicerata</taxon>
        <taxon>Arachnida</taxon>
        <taxon>Araneae</taxon>
        <taxon>Araneomorphae</taxon>
        <taxon>Entelegynae</taxon>
        <taxon>Araneoidea</taxon>
        <taxon>Araneidae</taxon>
        <taxon>Caerostris</taxon>
    </lineage>
</organism>
<dbReference type="GO" id="GO:0033617">
    <property type="term" value="P:mitochondrial respiratory chain complex IV assembly"/>
    <property type="evidence" value="ECO:0007669"/>
    <property type="project" value="InterPro"/>
</dbReference>
<evidence type="ECO:0000256" key="3">
    <source>
        <dbReference type="ARBA" id="ARBA00017689"/>
    </source>
</evidence>
<evidence type="ECO:0000256" key="6">
    <source>
        <dbReference type="ARBA" id="ARBA00022989"/>
    </source>
</evidence>
<keyword evidence="11" id="KW-1185">Reference proteome</keyword>
<comment type="subcellular location">
    <subcellularLocation>
        <location evidence="1">Mitochondrion inner membrane</location>
    </subcellularLocation>
</comment>
<evidence type="ECO:0000256" key="9">
    <source>
        <dbReference type="SAM" id="Phobius"/>
    </source>
</evidence>
<dbReference type="Proteomes" id="UP001054945">
    <property type="component" value="Unassembled WGS sequence"/>
</dbReference>
<protein>
    <recommendedName>
        <fullName evidence="3">Cytochrome c oxidase assembly protein COX20, mitochondrial</fullName>
    </recommendedName>
</protein>